<dbReference type="InterPro" id="IPR016181">
    <property type="entry name" value="Acyl_CoA_acyltransferase"/>
</dbReference>
<sequence length="269" mass="29535">METHSMETVRLVLRRFTPADAPALAAYRSDPEVSRYQSWEAPVPLAEAERLAAGFSAGDPRAPGWFQYAVERRDEPGLIGDVGVCRSADGLQAELGFTFAPEFQGHGYATEAVVRMVGFLLAEEKLHRVSAGCDARNVRSAKLLERVGFRREGHLVQSMWVKGEWTDDILFGLLGTEYGGTRDGHRPARQAGAETCETGSASSCRASRNRKSESNSACCANRWRRVPMSRSSPARTARTMQGMPPQSSVRWVPVGCCMCSCVCFCMCLS</sequence>
<dbReference type="EMBL" id="JAUSZS010000002">
    <property type="protein sequence ID" value="MDQ0930169.1"/>
    <property type="molecule type" value="Genomic_DNA"/>
</dbReference>
<proteinExistence type="predicted"/>
<feature type="domain" description="N-acetyltransferase" evidence="1">
    <location>
        <begin position="11"/>
        <end position="176"/>
    </location>
</feature>
<dbReference type="Pfam" id="PF13302">
    <property type="entry name" value="Acetyltransf_3"/>
    <property type="match status" value="1"/>
</dbReference>
<dbReference type="Gene3D" id="3.40.630.30">
    <property type="match status" value="1"/>
</dbReference>
<accession>A0ABU0RDV5</accession>
<dbReference type="Proteomes" id="UP001223072">
    <property type="component" value="Unassembled WGS sequence"/>
</dbReference>
<evidence type="ECO:0000313" key="2">
    <source>
        <dbReference type="EMBL" id="MDQ0930169.1"/>
    </source>
</evidence>
<dbReference type="PANTHER" id="PTHR43792:SF1">
    <property type="entry name" value="N-ACETYLTRANSFERASE DOMAIN-CONTAINING PROTEIN"/>
    <property type="match status" value="1"/>
</dbReference>
<protein>
    <submittedName>
        <fullName evidence="2">RimJ/RimL family protein N-acetyltransferase</fullName>
    </submittedName>
</protein>
<evidence type="ECO:0000313" key="3">
    <source>
        <dbReference type="Proteomes" id="UP001223072"/>
    </source>
</evidence>
<dbReference type="SUPFAM" id="SSF55729">
    <property type="entry name" value="Acyl-CoA N-acyltransferases (Nat)"/>
    <property type="match status" value="1"/>
</dbReference>
<comment type="caution">
    <text evidence="2">The sequence shown here is derived from an EMBL/GenBank/DDBJ whole genome shotgun (WGS) entry which is preliminary data.</text>
</comment>
<keyword evidence="3" id="KW-1185">Reference proteome</keyword>
<dbReference type="InterPro" id="IPR051531">
    <property type="entry name" value="N-acetyltransferase"/>
</dbReference>
<evidence type="ECO:0000259" key="1">
    <source>
        <dbReference type="PROSITE" id="PS51186"/>
    </source>
</evidence>
<dbReference type="RefSeq" id="WP_307624480.1">
    <property type="nucleotide sequence ID" value="NZ_JAUSZS010000002.1"/>
</dbReference>
<gene>
    <name evidence="2" type="ORF">QFZ49_000076</name>
</gene>
<organism evidence="2 3">
    <name type="scientific">Streptomyces turgidiscabies</name>
    <dbReference type="NCBI Taxonomy" id="85558"/>
    <lineage>
        <taxon>Bacteria</taxon>
        <taxon>Bacillati</taxon>
        <taxon>Actinomycetota</taxon>
        <taxon>Actinomycetes</taxon>
        <taxon>Kitasatosporales</taxon>
        <taxon>Streptomycetaceae</taxon>
        <taxon>Streptomyces</taxon>
    </lineage>
</organism>
<dbReference type="PROSITE" id="PS51186">
    <property type="entry name" value="GNAT"/>
    <property type="match status" value="1"/>
</dbReference>
<name>A0ABU0RDV5_9ACTN</name>
<dbReference type="InterPro" id="IPR000182">
    <property type="entry name" value="GNAT_dom"/>
</dbReference>
<reference evidence="2 3" key="1">
    <citation type="submission" date="2023-07" db="EMBL/GenBank/DDBJ databases">
        <title>Comparative genomics of wheat-associated soil bacteria to identify genetic determinants of phenazine resistance.</title>
        <authorList>
            <person name="Mouncey N."/>
        </authorList>
    </citation>
    <scope>NUCLEOTIDE SEQUENCE [LARGE SCALE GENOMIC DNA]</scope>
    <source>
        <strain evidence="2 3">W2I16</strain>
    </source>
</reference>
<dbReference type="PANTHER" id="PTHR43792">
    <property type="entry name" value="GNAT FAMILY, PUTATIVE (AFU_ORTHOLOGUE AFUA_3G00765)-RELATED-RELATED"/>
    <property type="match status" value="1"/>
</dbReference>